<feature type="domain" description="POLQ-like helical" evidence="1">
    <location>
        <begin position="105"/>
        <end position="250"/>
    </location>
</feature>
<dbReference type="SUPFAM" id="SSF158702">
    <property type="entry name" value="Sec63 N-terminal domain-like"/>
    <property type="match status" value="1"/>
</dbReference>
<proteinExistence type="predicted"/>
<evidence type="ECO:0000313" key="2">
    <source>
        <dbReference type="EMBL" id="KAL1240969.1"/>
    </source>
</evidence>
<dbReference type="Gene3D" id="1.10.3380.20">
    <property type="match status" value="1"/>
</dbReference>
<evidence type="ECO:0000313" key="3">
    <source>
        <dbReference type="Proteomes" id="UP001558632"/>
    </source>
</evidence>
<dbReference type="PANTHER" id="PTHR10133:SF62">
    <property type="entry name" value="DNA POLYMERASE THETA"/>
    <property type="match status" value="1"/>
</dbReference>
<dbReference type="InterPro" id="IPR002298">
    <property type="entry name" value="DNA_polymerase_A"/>
</dbReference>
<keyword evidence="3" id="KW-1185">Reference proteome</keyword>
<dbReference type="Pfam" id="PF21099">
    <property type="entry name" value="POLQ_helical"/>
    <property type="match status" value="1"/>
</dbReference>
<reference evidence="2 3" key="1">
    <citation type="submission" date="2024-07" db="EMBL/GenBank/DDBJ databases">
        <title>Enhanced genomic and transcriptomic resources for Trichinella pseudospiralis and T. spiralis underpin the discovery of pronounced molecular differences between stages and species.</title>
        <authorList>
            <person name="Pasi K.K."/>
            <person name="La Rosa G."/>
            <person name="Gomez-Morales M.A."/>
            <person name="Tosini F."/>
            <person name="Sumanam S."/>
            <person name="Young N.D."/>
            <person name="Chang B.C."/>
            <person name="Robin G.B."/>
        </authorList>
    </citation>
    <scope>NUCLEOTIDE SEQUENCE [LARGE SCALE GENOMIC DNA]</scope>
    <source>
        <strain evidence="2">ISS534</strain>
    </source>
</reference>
<gene>
    <name evidence="2" type="ORF">TSPI_02873</name>
</gene>
<protein>
    <submittedName>
        <fullName evidence="2">DNA polymerase theta</fullName>
    </submittedName>
</protein>
<dbReference type="InterPro" id="IPR048960">
    <property type="entry name" value="POLQ-like_helical"/>
</dbReference>
<dbReference type="EMBL" id="JBEUSY010000254">
    <property type="protein sequence ID" value="KAL1240969.1"/>
    <property type="molecule type" value="Genomic_DNA"/>
</dbReference>
<comment type="caution">
    <text evidence="2">The sequence shown here is derived from an EMBL/GenBank/DDBJ whole genome shotgun (WGS) entry which is preliminary data.</text>
</comment>
<dbReference type="Proteomes" id="UP001558632">
    <property type="component" value="Unassembled WGS sequence"/>
</dbReference>
<accession>A0ABR3KMA7</accession>
<name>A0ABR3KMA7_TRISP</name>
<dbReference type="PANTHER" id="PTHR10133">
    <property type="entry name" value="DNA POLYMERASE I"/>
    <property type="match status" value="1"/>
</dbReference>
<organism evidence="2 3">
    <name type="scientific">Trichinella spiralis</name>
    <name type="common">Trichina worm</name>
    <dbReference type="NCBI Taxonomy" id="6334"/>
    <lineage>
        <taxon>Eukaryota</taxon>
        <taxon>Metazoa</taxon>
        <taxon>Ecdysozoa</taxon>
        <taxon>Nematoda</taxon>
        <taxon>Enoplea</taxon>
        <taxon>Dorylaimia</taxon>
        <taxon>Trichinellida</taxon>
        <taxon>Trichinellidae</taxon>
        <taxon>Trichinella</taxon>
    </lineage>
</organism>
<evidence type="ECO:0000259" key="1">
    <source>
        <dbReference type="Pfam" id="PF21099"/>
    </source>
</evidence>
<sequence length="372" mass="42595">MLENNSTLSVTAEKSSSWGLIRTLLEIITNGIVKNKAEILFFLHCTLSYARQEAVATSEELHKNSDLWNRACNIFKKTISFLLQKIIYCLPNLDVLQLVHLCRQMKHYLHLVYLVTPIFLIEQIKHGISWTQYYDIWRNLESGHRRVGEMIGIQERYLVNKAASAALGNIKHNDHEKLQIYLRYFVALALYELVEEKPIMVVSKKYGFNRGFLQSLQQQAATYAGMVVAFCDRLGWFTFKTLLCGFSERLAFGVKRDLTELVQIDGIDGLRARRFHEDGITTIAKLAQMKIREIAKVFSRAVPFESSSNGGEKSTWLAGHSELSLYDAAEFVLLQNNIFVDLLEEDDSDKQWENDDAVLQFHTSQSASLEGI</sequence>